<organism evidence="2 3">
    <name type="scientific">Sinomonas humi</name>
    <dbReference type="NCBI Taxonomy" id="1338436"/>
    <lineage>
        <taxon>Bacteria</taxon>
        <taxon>Bacillati</taxon>
        <taxon>Actinomycetota</taxon>
        <taxon>Actinomycetes</taxon>
        <taxon>Micrococcales</taxon>
        <taxon>Micrococcaceae</taxon>
        <taxon>Sinomonas</taxon>
    </lineage>
</organism>
<comment type="caution">
    <text evidence="2">The sequence shown here is derived from an EMBL/GenBank/DDBJ whole genome shotgun (WGS) entry which is preliminary data.</text>
</comment>
<dbReference type="PROSITE" id="PS50902">
    <property type="entry name" value="FLAVODOXIN_LIKE"/>
    <property type="match status" value="1"/>
</dbReference>
<gene>
    <name evidence="2" type="ORF">LK10_11230</name>
</gene>
<feature type="domain" description="Flavodoxin-like" evidence="1">
    <location>
        <begin position="3"/>
        <end position="142"/>
    </location>
</feature>
<protein>
    <recommendedName>
        <fullName evidence="1">Flavodoxin-like domain-containing protein</fullName>
    </recommendedName>
</protein>
<dbReference type="InterPro" id="IPR008254">
    <property type="entry name" value="Flavodoxin/NO_synth"/>
</dbReference>
<dbReference type="SUPFAM" id="SSF52218">
    <property type="entry name" value="Flavoproteins"/>
    <property type="match status" value="1"/>
</dbReference>
<dbReference type="STRING" id="1338436.LK10_11230"/>
<name>A0A0B2AM63_9MICC</name>
<dbReference type="Pfam" id="PF00258">
    <property type="entry name" value="Flavodoxin_1"/>
    <property type="match status" value="1"/>
</dbReference>
<dbReference type="OrthoDB" id="3253043at2"/>
<dbReference type="InterPro" id="IPR029039">
    <property type="entry name" value="Flavoprotein-like_sf"/>
</dbReference>
<evidence type="ECO:0000313" key="3">
    <source>
        <dbReference type="Proteomes" id="UP000030982"/>
    </source>
</evidence>
<accession>A0A0B2AM63</accession>
<evidence type="ECO:0000259" key="1">
    <source>
        <dbReference type="PROSITE" id="PS50902"/>
    </source>
</evidence>
<dbReference type="Proteomes" id="UP000030982">
    <property type="component" value="Unassembled WGS sequence"/>
</dbReference>
<dbReference type="PROSITE" id="PS00201">
    <property type="entry name" value="FLAVODOXIN"/>
    <property type="match status" value="1"/>
</dbReference>
<proteinExistence type="predicted"/>
<dbReference type="InterPro" id="IPR001226">
    <property type="entry name" value="Flavodoxin_CS"/>
</dbReference>
<dbReference type="EMBL" id="JTDL01000109">
    <property type="protein sequence ID" value="KHL02951.1"/>
    <property type="molecule type" value="Genomic_DNA"/>
</dbReference>
<dbReference type="AlphaFoldDB" id="A0A0B2AM63"/>
<keyword evidence="3" id="KW-1185">Reference proteome</keyword>
<dbReference type="GO" id="GO:0010181">
    <property type="term" value="F:FMN binding"/>
    <property type="evidence" value="ECO:0007669"/>
    <property type="project" value="InterPro"/>
</dbReference>
<dbReference type="Gene3D" id="3.40.50.360">
    <property type="match status" value="1"/>
</dbReference>
<reference evidence="2 3" key="1">
    <citation type="submission" date="2014-09" db="EMBL/GenBank/DDBJ databases">
        <title>Genome sequence of Sinomonas sp. MUSC 117.</title>
        <authorList>
            <person name="Lee L.-H."/>
        </authorList>
    </citation>
    <scope>NUCLEOTIDE SEQUENCE [LARGE SCALE GENOMIC DNA]</scope>
    <source>
        <strain evidence="2 3">MUSC 117</strain>
    </source>
</reference>
<dbReference type="RefSeq" id="WP_043123591.1">
    <property type="nucleotide sequence ID" value="NZ_JTDL01000109.1"/>
</dbReference>
<dbReference type="GO" id="GO:0009055">
    <property type="term" value="F:electron transfer activity"/>
    <property type="evidence" value="ECO:0007669"/>
    <property type="project" value="InterPro"/>
</dbReference>
<evidence type="ECO:0000313" key="2">
    <source>
        <dbReference type="EMBL" id="KHL02951.1"/>
    </source>
</evidence>
<sequence>MEAVVVYESNFGNTRKVAEAIARGLGPGSHVVEAEKFNAGHLKPGQLLIVGSPINAWRPLPEISGWLEALAPDALSGIRATSFDTRVKSFFHGDAAKKIAHALEAAGAEQAAAPTSYFVEGKEGPLLDGELERAEQWGAQLAAEKVG</sequence>